<dbReference type="AlphaFoldDB" id="A0A8K0RFA7"/>
<comment type="caution">
    <text evidence="2">The sequence shown here is derived from an EMBL/GenBank/DDBJ whole genome shotgun (WGS) entry which is preliminary data.</text>
</comment>
<dbReference type="OrthoDB" id="423498at2759"/>
<keyword evidence="3" id="KW-1185">Reference proteome</keyword>
<sequence>MHSSIRIFDKAAEKILSADAKLEVLLEDDQCPFAHEAGVFIPEHNALYITSNQYPHPSTGNSHIHISRVQLPPSPNSNEVNCSRIEAKSVPMPNGGVNYKDGVLFCAQGTIDEPGGIAYMPLKRSTNLNLDDDEHEAELLVSSFHGRPFNSPNDVVVHSDGSIWFTDPIYGWEQGIRPRPRLPNQVYRYDPATGGIRAIADGFGRPNGICFSPDERIVYITDTDWIHGDGSIDDTRASSIYAFDVVTYSGQPFLAKRRLFALADTGIPDGIKCDMVGNVYSGCGDGLSIWSPGGVLLAKVVIEGGVANFCFGRDGQVFLLNEHKLWRLQLDRGCRGALLRL</sequence>
<accession>A0A8K0RFA7</accession>
<dbReference type="Pfam" id="PF08450">
    <property type="entry name" value="SGL"/>
    <property type="match status" value="1"/>
</dbReference>
<evidence type="ECO:0000313" key="2">
    <source>
        <dbReference type="EMBL" id="KAH7093325.1"/>
    </source>
</evidence>
<feature type="domain" description="SMP-30/Gluconolactonase/LRE-like region" evidence="1">
    <location>
        <begin position="128"/>
        <end position="312"/>
    </location>
</feature>
<name>A0A8K0RFA7_9PLEO</name>
<dbReference type="Gene3D" id="2.120.10.30">
    <property type="entry name" value="TolB, C-terminal domain"/>
    <property type="match status" value="1"/>
</dbReference>
<dbReference type="PANTHER" id="PTHR47064">
    <property type="entry name" value="PUTATIVE (AFU_ORTHOLOGUE AFUA_1G08990)-RELATED"/>
    <property type="match status" value="1"/>
</dbReference>
<protein>
    <recommendedName>
        <fullName evidence="1">SMP-30/Gluconolactonase/LRE-like region domain-containing protein</fullName>
    </recommendedName>
</protein>
<dbReference type="PANTHER" id="PTHR47064:SF2">
    <property type="entry name" value="SMP-30_GLUCONOLACTONASE_LRE-LIKE REGION DOMAIN-CONTAINING PROTEIN-RELATED"/>
    <property type="match status" value="1"/>
</dbReference>
<evidence type="ECO:0000259" key="1">
    <source>
        <dbReference type="Pfam" id="PF08450"/>
    </source>
</evidence>
<dbReference type="InterPro" id="IPR052988">
    <property type="entry name" value="Oryzine_lactonohydrolase"/>
</dbReference>
<dbReference type="InterPro" id="IPR011042">
    <property type="entry name" value="6-blade_b-propeller_TolB-like"/>
</dbReference>
<dbReference type="Proteomes" id="UP000813461">
    <property type="component" value="Unassembled WGS sequence"/>
</dbReference>
<dbReference type="InterPro" id="IPR013658">
    <property type="entry name" value="SGL"/>
</dbReference>
<dbReference type="EMBL" id="JAGMVJ010000002">
    <property type="protein sequence ID" value="KAH7093325.1"/>
    <property type="molecule type" value="Genomic_DNA"/>
</dbReference>
<gene>
    <name evidence="2" type="ORF">FB567DRAFT_557300</name>
</gene>
<evidence type="ECO:0000313" key="3">
    <source>
        <dbReference type="Proteomes" id="UP000813461"/>
    </source>
</evidence>
<organism evidence="2 3">
    <name type="scientific">Paraphoma chrysanthemicola</name>
    <dbReference type="NCBI Taxonomy" id="798071"/>
    <lineage>
        <taxon>Eukaryota</taxon>
        <taxon>Fungi</taxon>
        <taxon>Dikarya</taxon>
        <taxon>Ascomycota</taxon>
        <taxon>Pezizomycotina</taxon>
        <taxon>Dothideomycetes</taxon>
        <taxon>Pleosporomycetidae</taxon>
        <taxon>Pleosporales</taxon>
        <taxon>Pleosporineae</taxon>
        <taxon>Phaeosphaeriaceae</taxon>
        <taxon>Paraphoma</taxon>
    </lineage>
</organism>
<reference evidence="2" key="1">
    <citation type="journal article" date="2021" name="Nat. Commun.">
        <title>Genetic determinants of endophytism in the Arabidopsis root mycobiome.</title>
        <authorList>
            <person name="Mesny F."/>
            <person name="Miyauchi S."/>
            <person name="Thiergart T."/>
            <person name="Pickel B."/>
            <person name="Atanasova L."/>
            <person name="Karlsson M."/>
            <person name="Huettel B."/>
            <person name="Barry K.W."/>
            <person name="Haridas S."/>
            <person name="Chen C."/>
            <person name="Bauer D."/>
            <person name="Andreopoulos W."/>
            <person name="Pangilinan J."/>
            <person name="LaButti K."/>
            <person name="Riley R."/>
            <person name="Lipzen A."/>
            <person name="Clum A."/>
            <person name="Drula E."/>
            <person name="Henrissat B."/>
            <person name="Kohler A."/>
            <person name="Grigoriev I.V."/>
            <person name="Martin F.M."/>
            <person name="Hacquard S."/>
        </authorList>
    </citation>
    <scope>NUCLEOTIDE SEQUENCE</scope>
    <source>
        <strain evidence="2">MPI-SDFR-AT-0120</strain>
    </source>
</reference>
<proteinExistence type="predicted"/>
<dbReference type="SUPFAM" id="SSF63829">
    <property type="entry name" value="Calcium-dependent phosphotriesterase"/>
    <property type="match status" value="1"/>
</dbReference>